<reference evidence="2" key="1">
    <citation type="journal article" date="2020" name="Nature">
        <title>Giant virus diversity and host interactions through global metagenomics.</title>
        <authorList>
            <person name="Schulz F."/>
            <person name="Roux S."/>
            <person name="Paez-Espino D."/>
            <person name="Jungbluth S."/>
            <person name="Walsh D.A."/>
            <person name="Denef V.J."/>
            <person name="McMahon K.D."/>
            <person name="Konstantinidis K.T."/>
            <person name="Eloe-Fadrosh E.A."/>
            <person name="Kyrpides N.C."/>
            <person name="Woyke T."/>
        </authorList>
    </citation>
    <scope>NUCLEOTIDE SEQUENCE</scope>
    <source>
        <strain evidence="2">GVMAG-M-3300023184-186</strain>
    </source>
</reference>
<proteinExistence type="predicted"/>
<keyword evidence="1" id="KW-1133">Transmembrane helix</keyword>
<accession>A0A6C0I3A1</accession>
<keyword evidence="1" id="KW-0812">Transmembrane</keyword>
<feature type="transmembrane region" description="Helical" evidence="1">
    <location>
        <begin position="12"/>
        <end position="33"/>
    </location>
</feature>
<organism evidence="2">
    <name type="scientific">viral metagenome</name>
    <dbReference type="NCBI Taxonomy" id="1070528"/>
    <lineage>
        <taxon>unclassified sequences</taxon>
        <taxon>metagenomes</taxon>
        <taxon>organismal metagenomes</taxon>
    </lineage>
</organism>
<dbReference type="AlphaFoldDB" id="A0A6C0I3A1"/>
<sequence>MPNSNQGALASLIISIIIFIIVLILIIAVSYNWRVSTTNNTNQPMVTNPQFLAAAMYNKNNFASPPIGMGLYASASGGSGKNTSGGSGKNKSGGSGMSAAAIAQLEANGLNIANGCGDTAVVGVGGICKPIKSFYGAKDGFQNYIPPSGSNYSAVMGQLGTGAINSANNSIPNGSITYLNGFQNYTPPSGGKY</sequence>
<evidence type="ECO:0000313" key="2">
    <source>
        <dbReference type="EMBL" id="QHT86623.1"/>
    </source>
</evidence>
<protein>
    <submittedName>
        <fullName evidence="2">Uncharacterized protein</fullName>
    </submittedName>
</protein>
<name>A0A6C0I3A1_9ZZZZ</name>
<evidence type="ECO:0000256" key="1">
    <source>
        <dbReference type="SAM" id="Phobius"/>
    </source>
</evidence>
<keyword evidence="1" id="KW-0472">Membrane</keyword>
<dbReference type="EMBL" id="MN740074">
    <property type="protein sequence ID" value="QHT86623.1"/>
    <property type="molecule type" value="Genomic_DNA"/>
</dbReference>